<dbReference type="HOGENOM" id="CLU_813628_0_0_12"/>
<gene>
    <name evidence="2" type="ordered locus">Spiaf_0165</name>
</gene>
<sequence>MIGNLDILSRRAGFNTALRHFKAVSGFLKPVSSGANLADLLADALENGVLSEEQVPLVVSALLADKFSYAAVSRNAEVIIEDVDAVIEKLCGWSALQIVVVYEHPEAGSFAINPCRKESWKQALPILRDELVVVYVGPASGELPAEVLQAAAYDVHEILAGREPAGRPEYTATTARRPAPPPKPKVAKQPAAARKGDYRITPRYSVVVTNELFHNGNVEAWKRIVGSYRATYPELDVLIYYDNERIKDINSLFKWGKVKHGTPILISVAGDQIRDVSKLQRYLFEGASPRFEMFLKGSIDQPLELF</sequence>
<dbReference type="Proteomes" id="UP000007383">
    <property type="component" value="Chromosome"/>
</dbReference>
<dbReference type="STRING" id="889378.Spiaf_0165"/>
<reference evidence="3" key="1">
    <citation type="journal article" date="2013" name="Stand. Genomic Sci.">
        <title>Complete genome sequence of the halophilic bacterium Spirochaeta africana type strain (Z-7692(T)) from the alkaline Lake Magadi in the East African Rift.</title>
        <authorList>
            <person name="Liolos K."/>
            <person name="Abt B."/>
            <person name="Scheuner C."/>
            <person name="Teshima H."/>
            <person name="Held B."/>
            <person name="Lapidus A."/>
            <person name="Nolan M."/>
            <person name="Lucas S."/>
            <person name="Deshpande S."/>
            <person name="Cheng J.F."/>
            <person name="Tapia R."/>
            <person name="Goodwin L.A."/>
            <person name="Pitluck S."/>
            <person name="Pagani I."/>
            <person name="Ivanova N."/>
            <person name="Mavromatis K."/>
            <person name="Mikhailova N."/>
            <person name="Huntemann M."/>
            <person name="Pati A."/>
            <person name="Chen A."/>
            <person name="Palaniappan K."/>
            <person name="Land M."/>
            <person name="Rohde M."/>
            <person name="Tindall B.J."/>
            <person name="Detter J.C."/>
            <person name="Goker M."/>
            <person name="Bristow J."/>
            <person name="Eisen J.A."/>
            <person name="Markowitz V."/>
            <person name="Hugenholtz P."/>
            <person name="Woyke T."/>
            <person name="Klenk H.P."/>
            <person name="Kyrpides N.C."/>
        </authorList>
    </citation>
    <scope>NUCLEOTIDE SEQUENCE</scope>
    <source>
        <strain evidence="3">ATCC 700263 / DSM 8902 / Z-7692</strain>
    </source>
</reference>
<dbReference type="KEGG" id="sfc:Spiaf_0165"/>
<keyword evidence="3" id="KW-1185">Reference proteome</keyword>
<dbReference type="PATRIC" id="fig|889378.3.peg.168"/>
<evidence type="ECO:0000256" key="1">
    <source>
        <dbReference type="SAM" id="MobiDB-lite"/>
    </source>
</evidence>
<dbReference type="eggNOG" id="ENOG5033THS">
    <property type="taxonomic scope" value="Bacteria"/>
</dbReference>
<accession>H9UFI1</accession>
<proteinExistence type="predicted"/>
<feature type="region of interest" description="Disordered" evidence="1">
    <location>
        <begin position="166"/>
        <end position="194"/>
    </location>
</feature>
<dbReference type="RefSeq" id="WP_014454272.1">
    <property type="nucleotide sequence ID" value="NC_017098.1"/>
</dbReference>
<dbReference type="EMBL" id="CP003282">
    <property type="protein sequence ID" value="AFG36274.1"/>
    <property type="molecule type" value="Genomic_DNA"/>
</dbReference>
<feature type="compositionally biased region" description="Low complexity" evidence="1">
    <location>
        <begin position="167"/>
        <end position="177"/>
    </location>
</feature>
<evidence type="ECO:0000313" key="2">
    <source>
        <dbReference type="EMBL" id="AFG36274.1"/>
    </source>
</evidence>
<organism evidence="2 3">
    <name type="scientific">Spirochaeta africana (strain ATCC 700263 / DSM 8902 / Z-7692)</name>
    <dbReference type="NCBI Taxonomy" id="889378"/>
    <lineage>
        <taxon>Bacteria</taxon>
        <taxon>Pseudomonadati</taxon>
        <taxon>Spirochaetota</taxon>
        <taxon>Spirochaetia</taxon>
        <taxon>Spirochaetales</taxon>
        <taxon>Spirochaetaceae</taxon>
        <taxon>Spirochaeta</taxon>
    </lineage>
</organism>
<dbReference type="AlphaFoldDB" id="H9UFI1"/>
<evidence type="ECO:0000313" key="3">
    <source>
        <dbReference type="Proteomes" id="UP000007383"/>
    </source>
</evidence>
<name>H9UFI1_SPIAZ</name>
<dbReference type="OrthoDB" id="357189at2"/>
<protein>
    <submittedName>
        <fullName evidence="2">Uncharacterized protein</fullName>
    </submittedName>
</protein>